<evidence type="ECO:0000313" key="5">
    <source>
        <dbReference type="EMBL" id="SNR31387.1"/>
    </source>
</evidence>
<dbReference type="InterPro" id="IPR011519">
    <property type="entry name" value="UnbV_ASPIC"/>
</dbReference>
<dbReference type="InterPro" id="IPR027039">
    <property type="entry name" value="Crtac1"/>
</dbReference>
<evidence type="ECO:0000256" key="2">
    <source>
        <dbReference type="ARBA" id="ARBA00022737"/>
    </source>
</evidence>
<dbReference type="RefSeq" id="WP_217900235.1">
    <property type="nucleotide sequence ID" value="NZ_FZNT01000001.1"/>
</dbReference>
<evidence type="ECO:0000259" key="4">
    <source>
        <dbReference type="Pfam" id="PF07593"/>
    </source>
</evidence>
<feature type="domain" description="ASPIC/UnbV" evidence="4">
    <location>
        <begin position="516"/>
        <end position="582"/>
    </location>
</feature>
<proteinExistence type="predicted"/>
<organism evidence="5 6">
    <name type="scientific">Lutibacter agarilyticus</name>
    <dbReference type="NCBI Taxonomy" id="1109740"/>
    <lineage>
        <taxon>Bacteria</taxon>
        <taxon>Pseudomonadati</taxon>
        <taxon>Bacteroidota</taxon>
        <taxon>Flavobacteriia</taxon>
        <taxon>Flavobacteriales</taxon>
        <taxon>Flavobacteriaceae</taxon>
        <taxon>Lutibacter</taxon>
    </lineage>
</organism>
<gene>
    <name evidence="5" type="ORF">SAMN06265371_101134</name>
</gene>
<dbReference type="Pfam" id="PF01839">
    <property type="entry name" value="FG-GAP"/>
    <property type="match status" value="1"/>
</dbReference>
<dbReference type="PANTHER" id="PTHR16026">
    <property type="entry name" value="CARTILAGE ACIDIC PROTEIN 1"/>
    <property type="match status" value="1"/>
</dbReference>
<dbReference type="InterPro" id="IPR028994">
    <property type="entry name" value="Integrin_alpha_N"/>
</dbReference>
<reference evidence="5 6" key="1">
    <citation type="submission" date="2017-06" db="EMBL/GenBank/DDBJ databases">
        <authorList>
            <person name="Kim H.J."/>
            <person name="Triplett B.A."/>
        </authorList>
    </citation>
    <scope>NUCLEOTIDE SEQUENCE [LARGE SCALE GENOMIC DNA]</scope>
    <source>
        <strain evidence="5 6">DSM 29150</strain>
    </source>
</reference>
<keyword evidence="6" id="KW-1185">Reference proteome</keyword>
<dbReference type="EMBL" id="FZNT01000001">
    <property type="protein sequence ID" value="SNR31387.1"/>
    <property type="molecule type" value="Genomic_DNA"/>
</dbReference>
<dbReference type="Pfam" id="PF07593">
    <property type="entry name" value="UnbV_ASPIC"/>
    <property type="match status" value="1"/>
</dbReference>
<name>A0A238VBH0_9FLAO</name>
<keyword evidence="1" id="KW-0732">Signal</keyword>
<sequence>MYRISFLLIILALVSCDKKEAKVNSTTFLNLNAEQTNIKFSNNILENDTLNYFKFPYLYMGGGVSIGDINNDNLPDIYFTGNMTSNKLYLNKGNMQFEDITDISKTQGDKRWYTGTTMADVNNDGWLDIYICSGGKFGSSKNQLFINNGDNTYTEKAEEYGIADEGGSIQATFFDYNNDGFIDLYVGNYPHVPVSQGNWYYRIKMDDNAAHESGHLYRNNGNDTFSDVTKEAGVQNFGLTLGVVASDLNNDGFVDLFVSNDFNVPDYLYLNNGDGTFRESVKLATNQFSMFGMGSDAADFNNDGLIDIVQMEMTPSSHKRSKTNMASMNPTSFYEGVEIGFHYQYMQNSLQLNNGVYDKIPIYSNISRKAGIATTDWSWGALFADFDNDGLKDIIITNGMMRDVNNNDINNEFNSQSFFGKTNHLDYLKYPSNPIDNYVYKNNGNFTFSEMNEAWNISYKGFSNGASYADLDNDGDLDIIINNLGDFASVFENKTNNTNNNYIDIVLIGSNKNPFGLGSKVILKYENGIQKQELTLTRGFQSSVEPKLHFGLNTAKIVDEIKVVWPTGETQILKNINSNQQLKIDFKYAESVVEQPLNVINKFTDITYFSGIDFKHLEDEYNDFKFEPLIPHKNSQFGSGVAVGDVNGDGLEDFFVGNAAGSVAAMYIQNSSGKFDLIKGPWENDAQFEDMEVLLVDLDNDNDLDLYVVNGGNDKNKDESFFQDRVYLNTKNTFVKGINVLPKITSSGQTVCSGDFNKDGKLDLFVGGRIVPGKYPFPAKSYLLKNVGGKDLALRFEDVTHKIIPEIQTAGLVTSAIWDDFNNDGNLDLIIAGEWMPIRFFKNTNNKFTEVTKELGLDDKTGWWYGLQKADLDGDGDMDYLAGNLGLNYKYKASFDKPFDVYAHDFDESGSMDVVLSKISKNTRLPLRGRECSSQQIPAIKSRFETFESYANASLEDIYGKGMLKKALHYSATTFASYWIENKGGSFEMHQLPNRAQFSSINKFEVFDYNGDDYPDILLAGNLYGSEVETPRNDGSIGLVLTGNANKTFSVVPPQESNLFIKGAVSGLEAIEIEGTSNKTFLFSVNNDKLKLIQFIQ</sequence>
<accession>A0A238VBH0</accession>
<evidence type="ECO:0000256" key="1">
    <source>
        <dbReference type="ARBA" id="ARBA00022729"/>
    </source>
</evidence>
<evidence type="ECO:0000313" key="6">
    <source>
        <dbReference type="Proteomes" id="UP000198384"/>
    </source>
</evidence>
<dbReference type="AlphaFoldDB" id="A0A238VBH0"/>
<dbReference type="SMART" id="SM00191">
    <property type="entry name" value="Int_alpha"/>
    <property type="match status" value="2"/>
</dbReference>
<keyword evidence="2" id="KW-0677">Repeat</keyword>
<dbReference type="InterPro" id="IPR013519">
    <property type="entry name" value="Int_alpha_beta-p"/>
</dbReference>
<dbReference type="InterPro" id="IPR013517">
    <property type="entry name" value="FG-GAP"/>
</dbReference>
<evidence type="ECO:0000256" key="3">
    <source>
        <dbReference type="ARBA" id="ARBA00023180"/>
    </source>
</evidence>
<keyword evidence="3" id="KW-0325">Glycoprotein</keyword>
<dbReference type="Gene3D" id="2.130.10.130">
    <property type="entry name" value="Integrin alpha, N-terminal"/>
    <property type="match status" value="5"/>
</dbReference>
<dbReference type="SUPFAM" id="SSF69318">
    <property type="entry name" value="Integrin alpha N-terminal domain"/>
    <property type="match status" value="3"/>
</dbReference>
<dbReference type="Proteomes" id="UP000198384">
    <property type="component" value="Unassembled WGS sequence"/>
</dbReference>
<protein>
    <submittedName>
        <fullName evidence="5">Repeat domain-containing protein</fullName>
    </submittedName>
</protein>
<dbReference type="PROSITE" id="PS51257">
    <property type="entry name" value="PROKAR_LIPOPROTEIN"/>
    <property type="match status" value="1"/>
</dbReference>
<dbReference type="PANTHER" id="PTHR16026:SF0">
    <property type="entry name" value="CARTILAGE ACIDIC PROTEIN 1"/>
    <property type="match status" value="1"/>
</dbReference>
<dbReference type="Pfam" id="PF13517">
    <property type="entry name" value="FG-GAP_3"/>
    <property type="match status" value="5"/>
</dbReference>